<dbReference type="InterPro" id="IPR050482">
    <property type="entry name" value="Sensor_HK_TwoCompSys"/>
</dbReference>
<dbReference type="NCBIfam" id="TIGR00229">
    <property type="entry name" value="sensory_box"/>
    <property type="match status" value="1"/>
</dbReference>
<dbReference type="InterPro" id="IPR035965">
    <property type="entry name" value="PAS-like_dom_sf"/>
</dbReference>
<keyword evidence="10" id="KW-0175">Coiled coil</keyword>
<evidence type="ECO:0000259" key="13">
    <source>
        <dbReference type="PROSITE" id="PS50113"/>
    </source>
</evidence>
<feature type="domain" description="PAS" evidence="12">
    <location>
        <begin position="223"/>
        <end position="273"/>
    </location>
</feature>
<evidence type="ECO:0000259" key="11">
    <source>
        <dbReference type="PROSITE" id="PS50110"/>
    </source>
</evidence>
<evidence type="ECO:0000313" key="14">
    <source>
        <dbReference type="EMBL" id="WNM62120.1"/>
    </source>
</evidence>
<reference evidence="14 15" key="1">
    <citation type="submission" date="2023-01" db="EMBL/GenBank/DDBJ databases">
        <title>Cultivation and genomic characterization of new, ubiquitous marine nitrite-oxidizing bacteria from the Nitrospirales.</title>
        <authorList>
            <person name="Mueller A.J."/>
            <person name="Daebeler A."/>
            <person name="Herbold C.W."/>
            <person name="Kirkegaard R.H."/>
            <person name="Daims H."/>
        </authorList>
    </citation>
    <scope>NUCLEOTIDE SEQUENCE [LARGE SCALE GENOMIC DNA]</scope>
    <source>
        <strain evidence="14 15">DK</strain>
    </source>
</reference>
<dbReference type="Gene3D" id="3.30.565.10">
    <property type="entry name" value="Histidine kinase-like ATPase, C-terminal domain"/>
    <property type="match status" value="1"/>
</dbReference>
<dbReference type="InterPro" id="IPR058245">
    <property type="entry name" value="NreC/VraR/RcsB-like_REC"/>
</dbReference>
<feature type="domain" description="Response regulatory" evidence="11">
    <location>
        <begin position="608"/>
        <end position="724"/>
    </location>
</feature>
<feature type="modified residue" description="4-aspartylphosphate" evidence="9">
    <location>
        <position position="659"/>
    </location>
</feature>
<evidence type="ECO:0000259" key="12">
    <source>
        <dbReference type="PROSITE" id="PS50112"/>
    </source>
</evidence>
<dbReference type="AlphaFoldDB" id="A0AA96GKV7"/>
<dbReference type="Pfam" id="PF08448">
    <property type="entry name" value="PAS_4"/>
    <property type="match status" value="1"/>
</dbReference>
<keyword evidence="6" id="KW-0418">Kinase</keyword>
<dbReference type="Pfam" id="PF14417">
    <property type="entry name" value="MEDS"/>
    <property type="match status" value="1"/>
</dbReference>
<dbReference type="InterPro" id="IPR013656">
    <property type="entry name" value="PAS_4"/>
</dbReference>
<dbReference type="InterPro" id="IPR011006">
    <property type="entry name" value="CheY-like_superfamily"/>
</dbReference>
<dbReference type="Pfam" id="PF02518">
    <property type="entry name" value="HATPase_c"/>
    <property type="match status" value="1"/>
</dbReference>
<dbReference type="GO" id="GO:0005524">
    <property type="term" value="F:ATP binding"/>
    <property type="evidence" value="ECO:0007669"/>
    <property type="project" value="UniProtKB-KW"/>
</dbReference>
<dbReference type="InterPro" id="IPR003594">
    <property type="entry name" value="HATPase_dom"/>
</dbReference>
<dbReference type="PROSITE" id="PS50112">
    <property type="entry name" value="PAS"/>
    <property type="match status" value="1"/>
</dbReference>
<dbReference type="InterPro" id="IPR025847">
    <property type="entry name" value="MEDS_domain"/>
</dbReference>
<evidence type="ECO:0000256" key="9">
    <source>
        <dbReference type="PROSITE-ProRule" id="PRU00169"/>
    </source>
</evidence>
<evidence type="ECO:0000256" key="8">
    <source>
        <dbReference type="ARBA" id="ARBA00023012"/>
    </source>
</evidence>
<keyword evidence="15" id="KW-1185">Reference proteome</keyword>
<dbReference type="CDD" id="cd17535">
    <property type="entry name" value="REC_NarL-like"/>
    <property type="match status" value="1"/>
</dbReference>
<feature type="domain" description="PAC" evidence="13">
    <location>
        <begin position="294"/>
        <end position="345"/>
    </location>
</feature>
<feature type="coiled-coil region" evidence="10">
    <location>
        <begin position="340"/>
        <end position="374"/>
    </location>
</feature>
<sequence>MYTHVSKIMTESQHEVQFYDHDAFLIEILGRHVEEGLALGESVLLLTTPPHREALVNRLNGHRLVDRYMEFDAADTLSQFMVNDWPDSAKFQAVMGQLLRQATENGSGRVRVFGEMVAILWERGEAAAALHLESLWNQLAALHSFSLLCAYPIRGFSSHTHTHTFQNICSAHSVVRPAENAIVPGPGDHMQADTTLATLQQKAVALESEVRRREELQRTLLQREEELADFLENAVECVHQVGQDGKILWANKAELTMLGYEAHEYFGHSITEFHVDEPIINDILQRLLRGETLCDYPSKLRCKDGSVKDVLIHSNVRWENGAFRYTRCFTRDITERKRIEQELDQRVEERTRELVESQQKLRALAAQLSLAERRVRNEIATELHDYLAQMLIVTRLKLVQATQETEEHTKIRQVLKEADDVLHESILYTRSLMAELSPPILEFGLPMGLRWLAEKFQSYQLIVETHIPDGLVLHLSESQIGLIFQSVRELLMNVVKHAQTDRAQIYLRLQDHMLSLEVVDQGRGCDQATTLTPNAPPLNLEKFGLFSIRERMEALGGRFEFHSSLDQGTRASLLLPLEPVQENHCSGEGTSTFVAAVSDRTKSIDMVRVLLVEDHAVVREGLRGVLETYPDIEVVAEAEDGEAAVAQAIAYEPDVVIMDINMPKLDGIEATRQIKARFPKTTVIGLSVHQANQVEPALLEAGGSAYVTKESAAACLYKAIQNAIR</sequence>
<evidence type="ECO:0000256" key="7">
    <source>
        <dbReference type="ARBA" id="ARBA00022840"/>
    </source>
</evidence>
<keyword evidence="8" id="KW-0902">Two-component regulatory system</keyword>
<evidence type="ECO:0000256" key="3">
    <source>
        <dbReference type="ARBA" id="ARBA00022553"/>
    </source>
</evidence>
<dbReference type="InterPro" id="IPR001789">
    <property type="entry name" value="Sig_transdc_resp-reg_receiver"/>
</dbReference>
<evidence type="ECO:0000256" key="10">
    <source>
        <dbReference type="SAM" id="Coils"/>
    </source>
</evidence>
<dbReference type="InterPro" id="IPR000700">
    <property type="entry name" value="PAS-assoc_C"/>
</dbReference>
<evidence type="ECO:0000256" key="1">
    <source>
        <dbReference type="ARBA" id="ARBA00000085"/>
    </source>
</evidence>
<dbReference type="SUPFAM" id="SSF52172">
    <property type="entry name" value="CheY-like"/>
    <property type="match status" value="1"/>
</dbReference>
<protein>
    <recommendedName>
        <fullName evidence="2">histidine kinase</fullName>
        <ecNumber evidence="2">2.7.13.3</ecNumber>
    </recommendedName>
</protein>
<dbReference type="CDD" id="cd00130">
    <property type="entry name" value="PAS"/>
    <property type="match status" value="1"/>
</dbReference>
<name>A0AA96GKV7_9BACT</name>
<comment type="catalytic activity">
    <reaction evidence="1">
        <text>ATP + protein L-histidine = ADP + protein N-phospho-L-histidine.</text>
        <dbReference type="EC" id="2.7.13.3"/>
    </reaction>
</comment>
<keyword evidence="5" id="KW-0547">Nucleotide-binding</keyword>
<feature type="coiled-coil region" evidence="10">
    <location>
        <begin position="189"/>
        <end position="233"/>
    </location>
</feature>
<dbReference type="Gene3D" id="3.40.50.2300">
    <property type="match status" value="1"/>
</dbReference>
<dbReference type="PANTHER" id="PTHR24421">
    <property type="entry name" value="NITRATE/NITRITE SENSOR PROTEIN NARX-RELATED"/>
    <property type="match status" value="1"/>
</dbReference>
<gene>
    <name evidence="14" type="ORF">PQG83_20630</name>
</gene>
<dbReference type="GO" id="GO:0000155">
    <property type="term" value="F:phosphorelay sensor kinase activity"/>
    <property type="evidence" value="ECO:0007669"/>
    <property type="project" value="InterPro"/>
</dbReference>
<evidence type="ECO:0000256" key="4">
    <source>
        <dbReference type="ARBA" id="ARBA00022679"/>
    </source>
</evidence>
<dbReference type="PROSITE" id="PS50110">
    <property type="entry name" value="RESPONSE_REGULATORY"/>
    <property type="match status" value="1"/>
</dbReference>
<dbReference type="Proteomes" id="UP001302494">
    <property type="component" value="Chromosome"/>
</dbReference>
<dbReference type="SMART" id="SM00091">
    <property type="entry name" value="PAS"/>
    <property type="match status" value="1"/>
</dbReference>
<keyword evidence="7" id="KW-0067">ATP-binding</keyword>
<dbReference type="CDD" id="cd16917">
    <property type="entry name" value="HATPase_UhpB-NarQ-NarX-like"/>
    <property type="match status" value="1"/>
</dbReference>
<evidence type="ECO:0000256" key="6">
    <source>
        <dbReference type="ARBA" id="ARBA00022777"/>
    </source>
</evidence>
<evidence type="ECO:0000313" key="15">
    <source>
        <dbReference type="Proteomes" id="UP001302494"/>
    </source>
</evidence>
<dbReference type="PROSITE" id="PS50113">
    <property type="entry name" value="PAC"/>
    <property type="match status" value="1"/>
</dbReference>
<dbReference type="InterPro" id="IPR000014">
    <property type="entry name" value="PAS"/>
</dbReference>
<dbReference type="KEGG" id="nneo:PQG83_20630"/>
<evidence type="ECO:0000256" key="2">
    <source>
        <dbReference type="ARBA" id="ARBA00012438"/>
    </source>
</evidence>
<dbReference type="GO" id="GO:0046983">
    <property type="term" value="F:protein dimerization activity"/>
    <property type="evidence" value="ECO:0007669"/>
    <property type="project" value="InterPro"/>
</dbReference>
<dbReference type="SMART" id="SM00448">
    <property type="entry name" value="REC"/>
    <property type="match status" value="1"/>
</dbReference>
<dbReference type="Pfam" id="PF00072">
    <property type="entry name" value="Response_reg"/>
    <property type="match status" value="1"/>
</dbReference>
<proteinExistence type="predicted"/>
<organism evidence="14 15">
    <name type="scientific">Candidatus Nitrospira neomarina</name>
    <dbReference type="NCBI Taxonomy" id="3020899"/>
    <lineage>
        <taxon>Bacteria</taxon>
        <taxon>Pseudomonadati</taxon>
        <taxon>Nitrospirota</taxon>
        <taxon>Nitrospiria</taxon>
        <taxon>Nitrospirales</taxon>
        <taxon>Nitrospiraceae</taxon>
        <taxon>Nitrospira</taxon>
    </lineage>
</organism>
<dbReference type="GO" id="GO:0016020">
    <property type="term" value="C:membrane"/>
    <property type="evidence" value="ECO:0007669"/>
    <property type="project" value="InterPro"/>
</dbReference>
<dbReference type="Gene3D" id="3.30.450.20">
    <property type="entry name" value="PAS domain"/>
    <property type="match status" value="1"/>
</dbReference>
<keyword evidence="3 9" id="KW-0597">Phosphoprotein</keyword>
<dbReference type="RefSeq" id="WP_312745152.1">
    <property type="nucleotide sequence ID" value="NZ_CP116968.1"/>
</dbReference>
<accession>A0AA96GKV7</accession>
<dbReference type="SUPFAM" id="SSF55874">
    <property type="entry name" value="ATPase domain of HSP90 chaperone/DNA topoisomerase II/histidine kinase"/>
    <property type="match status" value="1"/>
</dbReference>
<dbReference type="EC" id="2.7.13.3" evidence="2"/>
<dbReference type="PANTHER" id="PTHR24421:SF10">
    <property type="entry name" value="NITRATE_NITRITE SENSOR PROTEIN NARQ"/>
    <property type="match status" value="1"/>
</dbReference>
<dbReference type="InterPro" id="IPR011712">
    <property type="entry name" value="Sig_transdc_His_kin_sub3_dim/P"/>
</dbReference>
<dbReference type="InterPro" id="IPR036890">
    <property type="entry name" value="HATPase_C_sf"/>
</dbReference>
<dbReference type="SUPFAM" id="SSF55785">
    <property type="entry name" value="PYP-like sensor domain (PAS domain)"/>
    <property type="match status" value="1"/>
</dbReference>
<evidence type="ECO:0000256" key="5">
    <source>
        <dbReference type="ARBA" id="ARBA00022741"/>
    </source>
</evidence>
<dbReference type="EMBL" id="CP116968">
    <property type="protein sequence ID" value="WNM62120.1"/>
    <property type="molecule type" value="Genomic_DNA"/>
</dbReference>
<keyword evidence="4" id="KW-0808">Transferase</keyword>
<dbReference type="Pfam" id="PF07730">
    <property type="entry name" value="HisKA_3"/>
    <property type="match status" value="1"/>
</dbReference>